<feature type="compositionally biased region" description="Polar residues" evidence="1">
    <location>
        <begin position="513"/>
        <end position="527"/>
    </location>
</feature>
<gene>
    <name evidence="2" type="ORF">RDB_LOCUS31727</name>
</gene>
<comment type="caution">
    <text evidence="2">The sequence shown here is derived from an EMBL/GenBank/DDBJ whole genome shotgun (WGS) entry which is preliminary data.</text>
</comment>
<evidence type="ECO:0000313" key="3">
    <source>
        <dbReference type="Proteomes" id="UP000663850"/>
    </source>
</evidence>
<dbReference type="EMBL" id="CAJMWZ010001794">
    <property type="protein sequence ID" value="CAE6442578.1"/>
    <property type="molecule type" value="Genomic_DNA"/>
</dbReference>
<feature type="region of interest" description="Disordered" evidence="1">
    <location>
        <begin position="642"/>
        <end position="681"/>
    </location>
</feature>
<evidence type="ECO:0000256" key="1">
    <source>
        <dbReference type="SAM" id="MobiDB-lite"/>
    </source>
</evidence>
<feature type="region of interest" description="Disordered" evidence="1">
    <location>
        <begin position="294"/>
        <end position="316"/>
    </location>
</feature>
<proteinExistence type="predicted"/>
<sequence length="681" mass="73462">MVDIYGSDPLFLIIRPLMWDALEDLKGIMRRRMPLWMRPISAGILKLTLPAPIPTNDLSVATSSNQTLMAVPPTEVPISVQKTYFFHALCGATAFLCLAGSYTIWTSLGTPALKSTPRSYQRKHRGKPKPTHTVHPMAYPSAPMARSSNSISNLISPNLHRSAPNVTRIPGPLNPILPMAPTVLESRLDTPLLGSTPATVNESTWKELRVPFSTESPDVIDIGLRRNVVVIAGVPYNPVQSRMTHRKYNRRNTFGYGLHSAGSDCAEETDTRVIYSTPDRLPAIREELPDARAPSVDLPTCTERPVEGPSEAGPLQDVPVASESIIGEPEATPDDLVVGNLDTGISTVRVSSGDSIPLGVLEATELSESPIGRTPDLLQVQVDLRDHQEKLVSGSTASTTWFGFVALRDSLVYRCSNTATRTVMSGESDETVHLMQDVGDHSLAGPFDHDNAWANDDVDSLAPSSINGTSMIPDASNRDKASAYDYPGCIERLCRCSDSSTSIGWMSQRSISTQSDTPLITPSNSLPQVPRVDEPSCPKDPLDVPGSSMDFIFESQLSQTASPPPIQSGSPLVDTDMLDSFVGVEPVGFSPTSSDAVPTPNLSPESQMLQRFLDDRTYAEVAGIPSAIESARATLSLSRWRIPRPGSQRPQPNGPSPTRSGCSASYMPPGSCESHGIANSM</sequence>
<protein>
    <submittedName>
        <fullName evidence="2">Uncharacterized protein</fullName>
    </submittedName>
</protein>
<reference evidence="2" key="1">
    <citation type="submission" date="2021-01" db="EMBL/GenBank/DDBJ databases">
        <authorList>
            <person name="Kaushik A."/>
        </authorList>
    </citation>
    <scope>NUCLEOTIDE SEQUENCE</scope>
    <source>
        <strain evidence="2">Type strain: AG8-Rh-89/</strain>
    </source>
</reference>
<dbReference type="OrthoDB" id="2121828at2759"/>
<feature type="compositionally biased region" description="Polar residues" evidence="1">
    <location>
        <begin position="648"/>
        <end position="663"/>
    </location>
</feature>
<evidence type="ECO:0000313" key="2">
    <source>
        <dbReference type="EMBL" id="CAE6442578.1"/>
    </source>
</evidence>
<organism evidence="2 3">
    <name type="scientific">Rhizoctonia solani</name>
    <dbReference type="NCBI Taxonomy" id="456999"/>
    <lineage>
        <taxon>Eukaryota</taxon>
        <taxon>Fungi</taxon>
        <taxon>Dikarya</taxon>
        <taxon>Basidiomycota</taxon>
        <taxon>Agaricomycotina</taxon>
        <taxon>Agaricomycetes</taxon>
        <taxon>Cantharellales</taxon>
        <taxon>Ceratobasidiaceae</taxon>
        <taxon>Rhizoctonia</taxon>
    </lineage>
</organism>
<feature type="region of interest" description="Disordered" evidence="1">
    <location>
        <begin position="513"/>
        <end position="539"/>
    </location>
</feature>
<dbReference type="AlphaFoldDB" id="A0A8H3GAU7"/>
<feature type="region of interest" description="Disordered" evidence="1">
    <location>
        <begin position="115"/>
        <end position="140"/>
    </location>
</feature>
<dbReference type="Proteomes" id="UP000663850">
    <property type="component" value="Unassembled WGS sequence"/>
</dbReference>
<feature type="compositionally biased region" description="Basic residues" evidence="1">
    <location>
        <begin position="120"/>
        <end position="132"/>
    </location>
</feature>
<accession>A0A8H3GAU7</accession>
<name>A0A8H3GAU7_9AGAM</name>